<feature type="chain" id="PRO_5044978813" description="Hydrophobin" evidence="5">
    <location>
        <begin position="20"/>
        <end position="235"/>
    </location>
</feature>
<feature type="region of interest" description="Disordered" evidence="6">
    <location>
        <begin position="25"/>
        <end position="67"/>
    </location>
</feature>
<evidence type="ECO:0000313" key="7">
    <source>
        <dbReference type="EMBL" id="KAL2846005.1"/>
    </source>
</evidence>
<feature type="compositionally biased region" description="Low complexity" evidence="6">
    <location>
        <begin position="25"/>
        <end position="37"/>
    </location>
</feature>
<evidence type="ECO:0000256" key="6">
    <source>
        <dbReference type="SAM" id="MobiDB-lite"/>
    </source>
</evidence>
<dbReference type="EMBL" id="JBFXLR010000034">
    <property type="protein sequence ID" value="KAL2846005.1"/>
    <property type="molecule type" value="Genomic_DNA"/>
</dbReference>
<feature type="compositionally biased region" description="Low complexity" evidence="6">
    <location>
        <begin position="220"/>
        <end position="235"/>
    </location>
</feature>
<feature type="compositionally biased region" description="Polar residues" evidence="6">
    <location>
        <begin position="58"/>
        <end position="67"/>
    </location>
</feature>
<organism evidence="7 8">
    <name type="scientific">Aspergillus pseudodeflectus</name>
    <dbReference type="NCBI Taxonomy" id="176178"/>
    <lineage>
        <taxon>Eukaryota</taxon>
        <taxon>Fungi</taxon>
        <taxon>Dikarya</taxon>
        <taxon>Ascomycota</taxon>
        <taxon>Pezizomycotina</taxon>
        <taxon>Eurotiomycetes</taxon>
        <taxon>Eurotiomycetidae</taxon>
        <taxon>Eurotiales</taxon>
        <taxon>Aspergillaceae</taxon>
        <taxon>Aspergillus</taxon>
        <taxon>Aspergillus subgen. Nidulantes</taxon>
    </lineage>
</organism>
<accession>A0ABR4K130</accession>
<feature type="signal peptide" evidence="5">
    <location>
        <begin position="1"/>
        <end position="19"/>
    </location>
</feature>
<keyword evidence="5" id="KW-0964">Secreted</keyword>
<feature type="region of interest" description="Disordered" evidence="6">
    <location>
        <begin position="211"/>
        <end position="235"/>
    </location>
</feature>
<protein>
    <recommendedName>
        <fullName evidence="5">Hydrophobin</fullName>
    </recommendedName>
</protein>
<comment type="subcellular location">
    <subcellularLocation>
        <location evidence="5">Secreted</location>
        <location evidence="5">Cell wall</location>
    </subcellularLocation>
    <subcellularLocation>
        <location evidence="4">Spore wall</location>
    </subcellularLocation>
</comment>
<keyword evidence="5" id="KW-0732">Signal</keyword>
<evidence type="ECO:0000256" key="1">
    <source>
        <dbReference type="ARBA" id="ARBA00022969"/>
    </source>
</evidence>
<evidence type="ECO:0000256" key="3">
    <source>
        <dbReference type="ARBA" id="ARBA00023321"/>
    </source>
</evidence>
<sequence length="235" mass="23929">MHQTLLLTTLTTLLTLISAIPLSSSSPNANANANPNSKTPHIHSLNVPLNPSKPSPTMPTGDSVASTKASSLTHNLATLIAHDASASYDLTTCPMTHASRQCCTSITKLADDTTSQLGDIVPWVSGVKVSSLIGLQCKGMAPETPNGDCYESVMCCSGNGVSAKGAGAGGNTNGTPDGSQALFKSGCIPFDEAIEDKKKAIEKSKSEVSFLAELSPTPTPTASASASPTATAARG</sequence>
<dbReference type="Pfam" id="PF01185">
    <property type="entry name" value="Hydrophobin"/>
    <property type="match status" value="1"/>
</dbReference>
<keyword evidence="5" id="KW-0134">Cell wall</keyword>
<keyword evidence="1" id="KW-0749">Sporulation</keyword>
<comment type="caution">
    <text evidence="7">The sequence shown here is derived from an EMBL/GenBank/DDBJ whole genome shotgun (WGS) entry which is preliminary data.</text>
</comment>
<gene>
    <name evidence="7" type="ORF">BJX68DRAFT_268865</name>
</gene>
<evidence type="ECO:0000256" key="2">
    <source>
        <dbReference type="ARBA" id="ARBA00023157"/>
    </source>
</evidence>
<keyword evidence="3" id="KW-0183">Conidiation</keyword>
<dbReference type="InterPro" id="IPR001338">
    <property type="entry name" value="Class_I_Hydrophobin"/>
</dbReference>
<proteinExistence type="inferred from homology"/>
<reference evidence="7 8" key="1">
    <citation type="submission" date="2024-07" db="EMBL/GenBank/DDBJ databases">
        <title>Section-level genome sequencing and comparative genomics of Aspergillus sections Usti and Cavernicolus.</title>
        <authorList>
            <consortium name="Lawrence Berkeley National Laboratory"/>
            <person name="Nybo J.L."/>
            <person name="Vesth T.C."/>
            <person name="Theobald S."/>
            <person name="Frisvad J.C."/>
            <person name="Larsen T.O."/>
            <person name="Kjaerboelling I."/>
            <person name="Rothschild-Mancinelli K."/>
            <person name="Lyhne E.K."/>
            <person name="Kogle M.E."/>
            <person name="Barry K."/>
            <person name="Clum A."/>
            <person name="Na H."/>
            <person name="Ledsgaard L."/>
            <person name="Lin J."/>
            <person name="Lipzen A."/>
            <person name="Kuo A."/>
            <person name="Riley R."/>
            <person name="Mondo S."/>
            <person name="LaButti K."/>
            <person name="Haridas S."/>
            <person name="Pangalinan J."/>
            <person name="Salamov A.A."/>
            <person name="Simmons B.A."/>
            <person name="Magnuson J.K."/>
            <person name="Chen J."/>
            <person name="Drula E."/>
            <person name="Henrissat B."/>
            <person name="Wiebenga A."/>
            <person name="Lubbers R.J."/>
            <person name="Gomes A.C."/>
            <person name="Macurrencykelacurrency M.R."/>
            <person name="Stajich J."/>
            <person name="Grigoriev I.V."/>
            <person name="Mortensen U.H."/>
            <person name="De vries R.P."/>
            <person name="Baker S.E."/>
            <person name="Andersen M.R."/>
        </authorList>
    </citation>
    <scope>NUCLEOTIDE SEQUENCE [LARGE SCALE GENOMIC DNA]</scope>
    <source>
        <strain evidence="7 8">CBS 756.74</strain>
    </source>
</reference>
<evidence type="ECO:0000256" key="4">
    <source>
        <dbReference type="ARBA" id="ARBA00093443"/>
    </source>
</evidence>
<dbReference type="RefSeq" id="XP_070896935.1">
    <property type="nucleotide sequence ID" value="XM_071046201.1"/>
</dbReference>
<evidence type="ECO:0000256" key="5">
    <source>
        <dbReference type="RuleBase" id="RU365009"/>
    </source>
</evidence>
<keyword evidence="2 5" id="KW-1015">Disulfide bond</keyword>
<dbReference type="Proteomes" id="UP001610444">
    <property type="component" value="Unassembled WGS sequence"/>
</dbReference>
<evidence type="ECO:0000313" key="8">
    <source>
        <dbReference type="Proteomes" id="UP001610444"/>
    </source>
</evidence>
<comment type="similarity">
    <text evidence="5">Belongs to the fungal hydrophobin family.</text>
</comment>
<name>A0ABR4K130_9EURO</name>
<keyword evidence="8" id="KW-1185">Reference proteome</keyword>
<dbReference type="GeneID" id="98161365"/>